<evidence type="ECO:0000313" key="1">
    <source>
        <dbReference type="EMBL" id="PNR48054.1"/>
    </source>
</evidence>
<evidence type="ECO:0000313" key="3">
    <source>
        <dbReference type="Proteomes" id="UP000006727"/>
    </source>
</evidence>
<dbReference type="EnsemblPlants" id="Pp3c9_10300V3.1">
    <property type="protein sequence ID" value="Pp3c9_10300V3.1"/>
    <property type="gene ID" value="Pp3c9_10300"/>
</dbReference>
<reference evidence="2" key="3">
    <citation type="submission" date="2020-12" db="UniProtKB">
        <authorList>
            <consortium name="EnsemblPlants"/>
        </authorList>
    </citation>
    <scope>IDENTIFICATION</scope>
</reference>
<evidence type="ECO:0000313" key="2">
    <source>
        <dbReference type="EnsemblPlants" id="Pp3c9_10300V3.1"/>
    </source>
</evidence>
<protein>
    <submittedName>
        <fullName evidence="1 2">Uncharacterized protein</fullName>
    </submittedName>
</protein>
<dbReference type="AlphaFoldDB" id="A0A2K1K2Q6"/>
<gene>
    <name evidence="1" type="ORF">PHYPA_012527</name>
</gene>
<keyword evidence="3" id="KW-1185">Reference proteome</keyword>
<reference evidence="1 3" key="1">
    <citation type="journal article" date="2008" name="Science">
        <title>The Physcomitrella genome reveals evolutionary insights into the conquest of land by plants.</title>
        <authorList>
            <person name="Rensing S."/>
            <person name="Lang D."/>
            <person name="Zimmer A."/>
            <person name="Terry A."/>
            <person name="Salamov A."/>
            <person name="Shapiro H."/>
            <person name="Nishiyama T."/>
            <person name="Perroud P.-F."/>
            <person name="Lindquist E."/>
            <person name="Kamisugi Y."/>
            <person name="Tanahashi T."/>
            <person name="Sakakibara K."/>
            <person name="Fujita T."/>
            <person name="Oishi K."/>
            <person name="Shin-I T."/>
            <person name="Kuroki Y."/>
            <person name="Toyoda A."/>
            <person name="Suzuki Y."/>
            <person name="Hashimoto A."/>
            <person name="Yamaguchi K."/>
            <person name="Sugano A."/>
            <person name="Kohara Y."/>
            <person name="Fujiyama A."/>
            <person name="Anterola A."/>
            <person name="Aoki S."/>
            <person name="Ashton N."/>
            <person name="Barbazuk W.B."/>
            <person name="Barker E."/>
            <person name="Bennetzen J."/>
            <person name="Bezanilla M."/>
            <person name="Blankenship R."/>
            <person name="Cho S.H."/>
            <person name="Dutcher S."/>
            <person name="Estelle M."/>
            <person name="Fawcett J.A."/>
            <person name="Gundlach H."/>
            <person name="Hanada K."/>
            <person name="Heyl A."/>
            <person name="Hicks K.A."/>
            <person name="Hugh J."/>
            <person name="Lohr M."/>
            <person name="Mayer K."/>
            <person name="Melkozernov A."/>
            <person name="Murata T."/>
            <person name="Nelson D."/>
            <person name="Pils B."/>
            <person name="Prigge M."/>
            <person name="Reiss B."/>
            <person name="Renner T."/>
            <person name="Rombauts S."/>
            <person name="Rushton P."/>
            <person name="Sanderfoot A."/>
            <person name="Schween G."/>
            <person name="Shiu S.-H."/>
            <person name="Stueber K."/>
            <person name="Theodoulou F.L."/>
            <person name="Tu H."/>
            <person name="Van de Peer Y."/>
            <person name="Verrier P.J."/>
            <person name="Waters E."/>
            <person name="Wood A."/>
            <person name="Yang L."/>
            <person name="Cove D."/>
            <person name="Cuming A."/>
            <person name="Hasebe M."/>
            <person name="Lucas S."/>
            <person name="Mishler D.B."/>
            <person name="Reski R."/>
            <person name="Grigoriev I."/>
            <person name="Quatrano R.S."/>
            <person name="Boore J.L."/>
        </authorList>
    </citation>
    <scope>NUCLEOTIDE SEQUENCE [LARGE SCALE GENOMIC DNA]</scope>
    <source>
        <strain evidence="2 3">cv. Gransden 2004</strain>
    </source>
</reference>
<dbReference type="InParanoid" id="A0A2K1K2Q6"/>
<dbReference type="EMBL" id="ABEU02000009">
    <property type="protein sequence ID" value="PNR48054.1"/>
    <property type="molecule type" value="Genomic_DNA"/>
</dbReference>
<organism evidence="1">
    <name type="scientific">Physcomitrium patens</name>
    <name type="common">Spreading-leaved earth moss</name>
    <name type="synonym">Physcomitrella patens</name>
    <dbReference type="NCBI Taxonomy" id="3218"/>
    <lineage>
        <taxon>Eukaryota</taxon>
        <taxon>Viridiplantae</taxon>
        <taxon>Streptophyta</taxon>
        <taxon>Embryophyta</taxon>
        <taxon>Bryophyta</taxon>
        <taxon>Bryophytina</taxon>
        <taxon>Bryopsida</taxon>
        <taxon>Funariidae</taxon>
        <taxon>Funariales</taxon>
        <taxon>Funariaceae</taxon>
        <taxon>Physcomitrium</taxon>
    </lineage>
</organism>
<accession>A0A2K1K2Q6</accession>
<proteinExistence type="predicted"/>
<name>A0A2K1K2Q6_PHYPA</name>
<dbReference type="Proteomes" id="UP000006727">
    <property type="component" value="Chromosome 9"/>
</dbReference>
<reference evidence="1 3" key="2">
    <citation type="journal article" date="2018" name="Plant J.">
        <title>The Physcomitrella patens chromosome-scale assembly reveals moss genome structure and evolution.</title>
        <authorList>
            <person name="Lang D."/>
            <person name="Ullrich K.K."/>
            <person name="Murat F."/>
            <person name="Fuchs J."/>
            <person name="Jenkins J."/>
            <person name="Haas F.B."/>
            <person name="Piednoel M."/>
            <person name="Gundlach H."/>
            <person name="Van Bel M."/>
            <person name="Meyberg R."/>
            <person name="Vives C."/>
            <person name="Morata J."/>
            <person name="Symeonidi A."/>
            <person name="Hiss M."/>
            <person name="Muchero W."/>
            <person name="Kamisugi Y."/>
            <person name="Saleh O."/>
            <person name="Blanc G."/>
            <person name="Decker E.L."/>
            <person name="van Gessel N."/>
            <person name="Grimwood J."/>
            <person name="Hayes R.D."/>
            <person name="Graham S.W."/>
            <person name="Gunter L.E."/>
            <person name="McDaniel S.F."/>
            <person name="Hoernstein S.N.W."/>
            <person name="Larsson A."/>
            <person name="Li F.W."/>
            <person name="Perroud P.F."/>
            <person name="Phillips J."/>
            <person name="Ranjan P."/>
            <person name="Rokshar D.S."/>
            <person name="Rothfels C.J."/>
            <person name="Schneider L."/>
            <person name="Shu S."/>
            <person name="Stevenson D.W."/>
            <person name="Thummler F."/>
            <person name="Tillich M."/>
            <person name="Villarreal Aguilar J.C."/>
            <person name="Widiez T."/>
            <person name="Wong G.K."/>
            <person name="Wymore A."/>
            <person name="Zhang Y."/>
            <person name="Zimmer A.D."/>
            <person name="Quatrano R.S."/>
            <person name="Mayer K.F.X."/>
            <person name="Goodstein D."/>
            <person name="Casacuberta J.M."/>
            <person name="Vandepoele K."/>
            <person name="Reski R."/>
            <person name="Cuming A.C."/>
            <person name="Tuskan G.A."/>
            <person name="Maumus F."/>
            <person name="Salse J."/>
            <person name="Schmutz J."/>
            <person name="Rensing S.A."/>
        </authorList>
    </citation>
    <scope>NUCLEOTIDE SEQUENCE [LARGE SCALE GENOMIC DNA]</scope>
    <source>
        <strain evidence="2 3">cv. Gransden 2004</strain>
    </source>
</reference>
<sequence length="85" mass="9405">MQSQGKRSLLQALKRAELFTSSDPAGIFKPKRIWPRPHIFDLQALSSAMRSSASSGQVAVTRRTRCSETFQDHSCKVAVQGLVES</sequence>
<dbReference type="Gramene" id="Pp3c9_10300V3.1">
    <property type="protein sequence ID" value="Pp3c9_10300V3.1"/>
    <property type="gene ID" value="Pp3c9_10300"/>
</dbReference>